<feature type="transmembrane region" description="Helical" evidence="6">
    <location>
        <begin position="187"/>
        <end position="208"/>
    </location>
</feature>
<keyword evidence="5 6" id="KW-0472">Membrane</keyword>
<evidence type="ECO:0000256" key="5">
    <source>
        <dbReference type="ARBA" id="ARBA00023136"/>
    </source>
</evidence>
<evidence type="ECO:0000256" key="4">
    <source>
        <dbReference type="ARBA" id="ARBA00022989"/>
    </source>
</evidence>
<feature type="transmembrane region" description="Helical" evidence="6">
    <location>
        <begin position="214"/>
        <end position="236"/>
    </location>
</feature>
<comment type="subcellular location">
    <subcellularLocation>
        <location evidence="1">Membrane</location>
        <topology evidence="1">Multi-pass membrane protein</topology>
    </subcellularLocation>
</comment>
<keyword evidence="3 6" id="KW-0812">Transmembrane</keyword>
<feature type="transmembrane region" description="Helical" evidence="6">
    <location>
        <begin position="58"/>
        <end position="77"/>
    </location>
</feature>
<accession>A0A644TMC9</accession>
<sequence length="247" mass="26986">MNDLSLAMTFSLVLLALFLSQKNKIGLEKELVVGSIRAVVQLTLIGFVLTYVFNLNNYALTTLLLVLMVYNAATVAAKRGQGIDHILRIAFTALLASLVITLGTLLFFGAIHYQPSEVIPISGMVVGNSMVAAGLVFNSLRDKFQHRRDEVEIKLCLGANAKESSVAIIRETIRTAMLPNVDSMKTLGIVQLPGMMTGLILAGLSPMIAIKYQIMVTFMITGAVAITTFSASYWAYKSFFNELEQLQ</sequence>
<gene>
    <name evidence="7" type="primary">fetB_2</name>
    <name evidence="7" type="ORF">SDC9_13839</name>
</gene>
<feature type="transmembrane region" description="Helical" evidence="6">
    <location>
        <begin position="119"/>
        <end position="140"/>
    </location>
</feature>
<evidence type="ECO:0000256" key="1">
    <source>
        <dbReference type="ARBA" id="ARBA00004141"/>
    </source>
</evidence>
<proteinExistence type="inferred from homology"/>
<dbReference type="EMBL" id="VSSQ01000040">
    <property type="protein sequence ID" value="MPL68126.1"/>
    <property type="molecule type" value="Genomic_DNA"/>
</dbReference>
<evidence type="ECO:0000313" key="7">
    <source>
        <dbReference type="EMBL" id="MPL68126.1"/>
    </source>
</evidence>
<reference evidence="7" key="1">
    <citation type="submission" date="2019-08" db="EMBL/GenBank/DDBJ databases">
        <authorList>
            <person name="Kucharzyk K."/>
            <person name="Murdoch R.W."/>
            <person name="Higgins S."/>
            <person name="Loffler F."/>
        </authorList>
    </citation>
    <scope>NUCLEOTIDE SEQUENCE</scope>
</reference>
<comment type="caution">
    <text evidence="7">The sequence shown here is derived from an EMBL/GenBank/DDBJ whole genome shotgun (WGS) entry which is preliminary data.</text>
</comment>
<protein>
    <submittedName>
        <fullName evidence="7">Putative iron export permease protein FetB</fullName>
    </submittedName>
</protein>
<keyword evidence="4 6" id="KW-1133">Transmembrane helix</keyword>
<comment type="similarity">
    <text evidence="2">Belongs to the UPF0014 family.</text>
</comment>
<dbReference type="Pfam" id="PF03649">
    <property type="entry name" value="UPF0014"/>
    <property type="match status" value="1"/>
</dbReference>
<feature type="transmembrane region" description="Helical" evidence="6">
    <location>
        <begin position="89"/>
        <end position="113"/>
    </location>
</feature>
<organism evidence="7">
    <name type="scientific">bioreactor metagenome</name>
    <dbReference type="NCBI Taxonomy" id="1076179"/>
    <lineage>
        <taxon>unclassified sequences</taxon>
        <taxon>metagenomes</taxon>
        <taxon>ecological metagenomes</taxon>
    </lineage>
</organism>
<dbReference type="InterPro" id="IPR005226">
    <property type="entry name" value="UPF0014_fam"/>
</dbReference>
<name>A0A644TMC9_9ZZZZ</name>
<evidence type="ECO:0000256" key="3">
    <source>
        <dbReference type="ARBA" id="ARBA00022692"/>
    </source>
</evidence>
<dbReference type="PANTHER" id="PTHR30028:SF0">
    <property type="entry name" value="PROTEIN ALUMINUM SENSITIVE 3"/>
    <property type="match status" value="1"/>
</dbReference>
<dbReference type="AlphaFoldDB" id="A0A644TMC9"/>
<dbReference type="PANTHER" id="PTHR30028">
    <property type="entry name" value="UPF0014 INNER MEMBRANE PROTEIN YBBM-RELATED"/>
    <property type="match status" value="1"/>
</dbReference>
<evidence type="ECO:0000256" key="2">
    <source>
        <dbReference type="ARBA" id="ARBA00005268"/>
    </source>
</evidence>
<dbReference type="GO" id="GO:0005886">
    <property type="term" value="C:plasma membrane"/>
    <property type="evidence" value="ECO:0007669"/>
    <property type="project" value="TreeGrafter"/>
</dbReference>
<evidence type="ECO:0000256" key="6">
    <source>
        <dbReference type="SAM" id="Phobius"/>
    </source>
</evidence>